<evidence type="ECO:0000313" key="1">
    <source>
        <dbReference type="EMBL" id="OWZ22560.1"/>
    </source>
</evidence>
<dbReference type="GO" id="GO:0008233">
    <property type="term" value="F:peptidase activity"/>
    <property type="evidence" value="ECO:0007669"/>
    <property type="project" value="UniProtKB-KW"/>
</dbReference>
<proteinExistence type="predicted"/>
<dbReference type="Proteomes" id="UP000198211">
    <property type="component" value="Unassembled WGS sequence"/>
</dbReference>
<keyword evidence="1" id="KW-0378">Hydrolase</keyword>
<dbReference type="OrthoDB" id="128412at2759"/>
<keyword evidence="2" id="KW-1185">Reference proteome</keyword>
<gene>
    <name evidence="1" type="ORF">PHMEG_0002726</name>
</gene>
<comment type="caution">
    <text evidence="1">The sequence shown here is derived from an EMBL/GenBank/DDBJ whole genome shotgun (WGS) entry which is preliminary data.</text>
</comment>
<accession>A0A225X046</accession>
<dbReference type="GO" id="GO:0006508">
    <property type="term" value="P:proteolysis"/>
    <property type="evidence" value="ECO:0007669"/>
    <property type="project" value="UniProtKB-KW"/>
</dbReference>
<dbReference type="AlphaFoldDB" id="A0A225X046"/>
<evidence type="ECO:0000313" key="2">
    <source>
        <dbReference type="Proteomes" id="UP000198211"/>
    </source>
</evidence>
<name>A0A225X046_9STRA</name>
<keyword evidence="1" id="KW-0645">Protease</keyword>
<sequence length="265" mass="29298">MLHDEPFSLDIRQSFSGLPLPLGPEGKPEYKLNPGERIIANKERRQCATAHGAVNNFRTQILLDTGASHLRPGEHANVVIRYGLCRPLQGVVWAERGDQWIIQIVYGARSWAVAIKVVNLSDGGCWIEPRTPVSRIAEYGDIPIVGQFVRPGLRRYMGWQQIIQENTFSAKARVRQEAYEQMLRDAAPPALLVRPREPERAQVTKVVEEFQPQGSIDVMEYAGDTALGAYSLSVIGSLMAVEVSPDDVTLDVNAQGSGDVVISEP</sequence>
<reference evidence="2" key="1">
    <citation type="submission" date="2017-03" db="EMBL/GenBank/DDBJ databases">
        <title>Phytopthora megakarya and P. palmivora, two closely related causual agents of cacao black pod achieved similar genome size and gene model numbers by different mechanisms.</title>
        <authorList>
            <person name="Ali S."/>
            <person name="Shao J."/>
            <person name="Larry D.J."/>
            <person name="Kronmiller B."/>
            <person name="Shen D."/>
            <person name="Strem M.D."/>
            <person name="Melnick R.L."/>
            <person name="Guiltinan M.J."/>
            <person name="Tyler B.M."/>
            <person name="Meinhardt L.W."/>
            <person name="Bailey B.A."/>
        </authorList>
    </citation>
    <scope>NUCLEOTIDE SEQUENCE [LARGE SCALE GENOMIC DNA]</scope>
    <source>
        <strain evidence="2">zdho120</strain>
    </source>
</reference>
<organism evidence="1 2">
    <name type="scientific">Phytophthora megakarya</name>
    <dbReference type="NCBI Taxonomy" id="4795"/>
    <lineage>
        <taxon>Eukaryota</taxon>
        <taxon>Sar</taxon>
        <taxon>Stramenopiles</taxon>
        <taxon>Oomycota</taxon>
        <taxon>Peronosporomycetes</taxon>
        <taxon>Peronosporales</taxon>
        <taxon>Peronosporaceae</taxon>
        <taxon>Phytophthora</taxon>
    </lineage>
</organism>
<dbReference type="EMBL" id="NBNE01000127">
    <property type="protein sequence ID" value="OWZ22560.1"/>
    <property type="molecule type" value="Genomic_DNA"/>
</dbReference>
<protein>
    <submittedName>
        <fullName evidence="1">Aspartic protease</fullName>
    </submittedName>
</protein>